<evidence type="ECO:0000256" key="1">
    <source>
        <dbReference type="ARBA" id="ARBA00022670"/>
    </source>
</evidence>
<dbReference type="Gene3D" id="3.40.350.10">
    <property type="entry name" value="Creatinase/prolidase N-terminal domain"/>
    <property type="match status" value="1"/>
</dbReference>
<feature type="domain" description="Peptidase M24" evidence="8">
    <location>
        <begin position="162"/>
        <end position="420"/>
    </location>
</feature>
<feature type="binding site" evidence="7">
    <location>
        <position position="251"/>
    </location>
    <ligand>
        <name>Mn(2+)</name>
        <dbReference type="ChEBI" id="CHEBI:29035"/>
        <label>2</label>
    </ligand>
</feature>
<comment type="caution">
    <text evidence="10">The sequence shown here is derived from an EMBL/GenBank/DDBJ whole genome shotgun (WGS) entry which is preliminary data.</text>
</comment>
<dbReference type="GO" id="GO:0005829">
    <property type="term" value="C:cytosol"/>
    <property type="evidence" value="ECO:0007669"/>
    <property type="project" value="TreeGrafter"/>
</dbReference>
<dbReference type="Gene3D" id="3.90.230.10">
    <property type="entry name" value="Creatinase/methionine aminopeptidase superfamily"/>
    <property type="match status" value="1"/>
</dbReference>
<dbReference type="InterPro" id="IPR048819">
    <property type="entry name" value="PepQ_N"/>
</dbReference>
<feature type="binding site" evidence="7">
    <location>
        <position position="240"/>
    </location>
    <ligand>
        <name>Mn(2+)</name>
        <dbReference type="ChEBI" id="CHEBI:29035"/>
        <label>2</label>
    </ligand>
</feature>
<evidence type="ECO:0000256" key="6">
    <source>
        <dbReference type="ARBA" id="ARBA00023211"/>
    </source>
</evidence>
<feature type="domain" description="Xaa-Pro dipeptidase N-terminal" evidence="9">
    <location>
        <begin position="2"/>
        <end position="151"/>
    </location>
</feature>
<dbReference type="InterPro" id="IPR022846">
    <property type="entry name" value="X_Pro_dipept"/>
</dbReference>
<keyword evidence="3 7" id="KW-0378">Hydrolase</keyword>
<reference evidence="11 13" key="1">
    <citation type="journal article" date="2018" name="Front. Microbiol.">
        <title>Genome-Based Analysis Reveals the Taxonomy and Diversity of the Family Idiomarinaceae.</title>
        <authorList>
            <person name="Liu Y."/>
            <person name="Lai Q."/>
            <person name="Shao Z."/>
        </authorList>
    </citation>
    <scope>NUCLEOTIDE SEQUENCE [LARGE SCALE GENOMIC DNA]</scope>
    <source>
        <strain evidence="11 13">CF12-14</strain>
    </source>
</reference>
<keyword evidence="13" id="KW-1185">Reference proteome</keyword>
<dbReference type="AlphaFoldDB" id="A0A327WU28"/>
<dbReference type="InterPro" id="IPR000994">
    <property type="entry name" value="Pept_M24"/>
</dbReference>
<reference evidence="10 12" key="2">
    <citation type="submission" date="2018-06" db="EMBL/GenBank/DDBJ databases">
        <title>Genomic Encyclopedia of Type Strains, Phase III (KMG-III): the genomes of soil and plant-associated and newly described type strains.</title>
        <authorList>
            <person name="Whitman W."/>
        </authorList>
    </citation>
    <scope>NUCLEOTIDE SEQUENCE [LARGE SCALE GENOMIC DNA]</scope>
    <source>
        <strain evidence="10 12">CGMCC 1.15366</strain>
    </source>
</reference>
<keyword evidence="4 7" id="KW-0224">Dipeptidase</keyword>
<dbReference type="Proteomes" id="UP000287865">
    <property type="component" value="Unassembled WGS sequence"/>
</dbReference>
<protein>
    <recommendedName>
        <fullName evidence="7">Xaa-Pro dipeptidase</fullName>
        <shortName evidence="7">X-Pro dipeptidase</shortName>
        <ecNumber evidence="7">3.4.13.9</ecNumber>
    </recommendedName>
    <alternativeName>
        <fullName evidence="7">Imidodipeptidase</fullName>
    </alternativeName>
    <alternativeName>
        <fullName evidence="7">Proline dipeptidase</fullName>
        <shortName evidence="7">Prolidase</shortName>
    </alternativeName>
</protein>
<feature type="binding site" evidence="7">
    <location>
        <position position="413"/>
    </location>
    <ligand>
        <name>Mn(2+)</name>
        <dbReference type="ChEBI" id="CHEBI:29035"/>
        <label>2</label>
    </ligand>
</feature>
<keyword evidence="1 7" id="KW-0645">Protease</keyword>
<dbReference type="InterPro" id="IPR052433">
    <property type="entry name" value="X-Pro_dipept-like"/>
</dbReference>
<evidence type="ECO:0000256" key="4">
    <source>
        <dbReference type="ARBA" id="ARBA00022997"/>
    </source>
</evidence>
<evidence type="ECO:0000259" key="9">
    <source>
        <dbReference type="Pfam" id="PF21216"/>
    </source>
</evidence>
<dbReference type="GO" id="GO:0004177">
    <property type="term" value="F:aminopeptidase activity"/>
    <property type="evidence" value="ECO:0007669"/>
    <property type="project" value="TreeGrafter"/>
</dbReference>
<keyword evidence="6 7" id="KW-0464">Manganese</keyword>
<dbReference type="Pfam" id="PF21216">
    <property type="entry name" value="PepQ_N"/>
    <property type="match status" value="1"/>
</dbReference>
<comment type="similarity">
    <text evidence="7">Belongs to the peptidase M24B family. Bacterial-type prolidase subfamily.</text>
</comment>
<sequence>MSHYANHVETLQARFDEALQATGFESALIYSGQAAVAFLDDNPYPFRVNPLFKYWLPITDSPKSFIYYRAGQKPVLYLYKARDFWHAPIDIDVTLWGDFFELKVVESLAQVRSDLGDALASTALIGELYEPLDGWDTAAKNPQSLIDHLHYQRAVKTDYELECLRKANTLAARAHNAARDAFYAGASELEIQHAYLAAINFREQEVPYNSIIALNQHSAILHYDVYDRVASAESRSFLIDAGATYNGYCADITRTYAAKKTGFYQELVEAVDKAEQAIISEISPGTSYYDLHVSMHHKIAQILVDFNFFKISPEEVYERGYTNAFFPHGLGHYIGLQVHDVGGFLKAADGSSYERSARHPFLRLLRDIEPGQVFTIEPGLYVVDQLLEEFDGNDDFNWTRITELRPFGGVRIEDSVLVTANGTENLTRDAFDALK</sequence>
<feature type="binding site" evidence="7">
    <location>
        <position position="251"/>
    </location>
    <ligand>
        <name>Mn(2+)</name>
        <dbReference type="ChEBI" id="CHEBI:29035"/>
        <label>1</label>
    </ligand>
</feature>
<dbReference type="GO" id="GO:0016795">
    <property type="term" value="F:phosphoric triester hydrolase activity"/>
    <property type="evidence" value="ECO:0007669"/>
    <property type="project" value="InterPro"/>
</dbReference>
<evidence type="ECO:0000313" key="12">
    <source>
        <dbReference type="Proteomes" id="UP000249203"/>
    </source>
</evidence>
<dbReference type="SUPFAM" id="SSF55920">
    <property type="entry name" value="Creatinase/aminopeptidase"/>
    <property type="match status" value="1"/>
</dbReference>
<dbReference type="EC" id="3.4.13.9" evidence="7"/>
<evidence type="ECO:0000256" key="7">
    <source>
        <dbReference type="HAMAP-Rule" id="MF_01279"/>
    </source>
</evidence>
<dbReference type="Proteomes" id="UP000249203">
    <property type="component" value="Unassembled WGS sequence"/>
</dbReference>
<evidence type="ECO:0000313" key="13">
    <source>
        <dbReference type="Proteomes" id="UP000287865"/>
    </source>
</evidence>
<comment type="function">
    <text evidence="7">Splits dipeptides with a prolyl residue in the C-terminal position.</text>
</comment>
<evidence type="ECO:0000313" key="11">
    <source>
        <dbReference type="EMBL" id="RUO22167.1"/>
    </source>
</evidence>
<proteinExistence type="inferred from homology"/>
<evidence type="ECO:0000313" key="10">
    <source>
        <dbReference type="EMBL" id="RAJ94959.1"/>
    </source>
</evidence>
<organism evidence="10 12">
    <name type="scientific">Aliidiomarina maris</name>
    <dbReference type="NCBI Taxonomy" id="531312"/>
    <lineage>
        <taxon>Bacteria</taxon>
        <taxon>Pseudomonadati</taxon>
        <taxon>Pseudomonadota</taxon>
        <taxon>Gammaproteobacteria</taxon>
        <taxon>Alteromonadales</taxon>
        <taxon>Idiomarinaceae</taxon>
        <taxon>Aliidiomarina</taxon>
    </lineage>
</organism>
<gene>
    <name evidence="7" type="primary">pepQ</name>
    <name evidence="10" type="ORF">B0I24_11245</name>
    <name evidence="11" type="ORF">CWE07_11320</name>
</gene>
<dbReference type="RefSeq" id="WP_111570076.1">
    <property type="nucleotide sequence ID" value="NZ_PIPK01000011.1"/>
</dbReference>
<evidence type="ECO:0000256" key="5">
    <source>
        <dbReference type="ARBA" id="ARBA00023049"/>
    </source>
</evidence>
<dbReference type="InterPro" id="IPR029149">
    <property type="entry name" value="Creatin/AminoP/Spt16_N"/>
</dbReference>
<dbReference type="GO" id="GO:0046872">
    <property type="term" value="F:metal ion binding"/>
    <property type="evidence" value="ECO:0007669"/>
    <property type="project" value="UniProtKB-KW"/>
</dbReference>
<dbReference type="PANTHER" id="PTHR43226:SF8">
    <property type="entry name" value="XAA-PRO DIPEPTIDASE"/>
    <property type="match status" value="1"/>
</dbReference>
<dbReference type="PANTHER" id="PTHR43226">
    <property type="entry name" value="XAA-PRO AMINOPEPTIDASE 3"/>
    <property type="match status" value="1"/>
</dbReference>
<dbReference type="Pfam" id="PF00557">
    <property type="entry name" value="Peptidase_M24"/>
    <property type="match status" value="1"/>
</dbReference>
<evidence type="ECO:0000256" key="2">
    <source>
        <dbReference type="ARBA" id="ARBA00022723"/>
    </source>
</evidence>
<dbReference type="PROSITE" id="PS00491">
    <property type="entry name" value="PROLINE_PEPTIDASE"/>
    <property type="match status" value="1"/>
</dbReference>
<feature type="binding site" evidence="7">
    <location>
        <position position="413"/>
    </location>
    <ligand>
        <name>Mn(2+)</name>
        <dbReference type="ChEBI" id="CHEBI:29035"/>
        <label>1</label>
    </ligand>
</feature>
<name>A0A327WU28_9GAMM</name>
<dbReference type="OrthoDB" id="9806388at2"/>
<dbReference type="GO" id="GO:0008235">
    <property type="term" value="F:metalloexopeptidase activity"/>
    <property type="evidence" value="ECO:0007669"/>
    <property type="project" value="UniProtKB-UniRule"/>
</dbReference>
<dbReference type="EMBL" id="PIPK01000011">
    <property type="protein sequence ID" value="RUO22167.1"/>
    <property type="molecule type" value="Genomic_DNA"/>
</dbReference>
<accession>A0A327WU28</accession>
<dbReference type="InterPro" id="IPR036005">
    <property type="entry name" value="Creatinase/aminopeptidase-like"/>
</dbReference>
<dbReference type="GO" id="GO:0006508">
    <property type="term" value="P:proteolysis"/>
    <property type="evidence" value="ECO:0007669"/>
    <property type="project" value="UniProtKB-KW"/>
</dbReference>
<dbReference type="GO" id="GO:0102009">
    <property type="term" value="F:proline dipeptidase activity"/>
    <property type="evidence" value="ECO:0007669"/>
    <property type="project" value="UniProtKB-EC"/>
</dbReference>
<comment type="cofactor">
    <cofactor evidence="7">
        <name>Mn(2+)</name>
        <dbReference type="ChEBI" id="CHEBI:29035"/>
    </cofactor>
    <text evidence="7">Binds 2 manganese ions per subunit.</text>
</comment>
<comment type="catalytic activity">
    <reaction evidence="7">
        <text>Xaa-L-Pro dipeptide + H2O = an L-alpha-amino acid + L-proline</text>
        <dbReference type="Rhea" id="RHEA:76407"/>
        <dbReference type="ChEBI" id="CHEBI:15377"/>
        <dbReference type="ChEBI" id="CHEBI:59869"/>
        <dbReference type="ChEBI" id="CHEBI:60039"/>
        <dbReference type="ChEBI" id="CHEBI:195196"/>
        <dbReference type="EC" id="3.4.13.9"/>
    </reaction>
</comment>
<dbReference type="InterPro" id="IPR001131">
    <property type="entry name" value="Peptidase_M24B_aminopep-P_CS"/>
</dbReference>
<evidence type="ECO:0000259" key="8">
    <source>
        <dbReference type="Pfam" id="PF00557"/>
    </source>
</evidence>
<feature type="binding site" evidence="7">
    <location>
        <position position="377"/>
    </location>
    <ligand>
        <name>Mn(2+)</name>
        <dbReference type="ChEBI" id="CHEBI:29035"/>
        <label>1</label>
    </ligand>
</feature>
<dbReference type="HAMAP" id="MF_01279">
    <property type="entry name" value="X_Pro_dipeptid"/>
    <property type="match status" value="1"/>
</dbReference>
<feature type="binding site" evidence="7">
    <location>
        <position position="332"/>
    </location>
    <ligand>
        <name>Mn(2+)</name>
        <dbReference type="ChEBI" id="CHEBI:29035"/>
        <label>1</label>
    </ligand>
</feature>
<keyword evidence="5 7" id="KW-0482">Metalloprotease</keyword>
<evidence type="ECO:0000256" key="3">
    <source>
        <dbReference type="ARBA" id="ARBA00022801"/>
    </source>
</evidence>
<keyword evidence="2 7" id="KW-0479">Metal-binding</keyword>
<dbReference type="NCBIfam" id="NF010133">
    <property type="entry name" value="PRK13607.1"/>
    <property type="match status" value="1"/>
</dbReference>
<dbReference type="EMBL" id="QLMD01000012">
    <property type="protein sequence ID" value="RAJ94959.1"/>
    <property type="molecule type" value="Genomic_DNA"/>
</dbReference>